<name>A0A8H5BEE3_9AGAR</name>
<sequence length="400" mass="43969">MAPPPSTTRLLATLARRLTASPPTQSSENQLTLHEIPVKAFNHLSVMAYIAFAFILLAVITVLVYMMYSCYHSARANQRHIELRSSRSLGGVNTGFRLSSISPKPRSGCDDTSTINEVHSVNQNFGEKVKSGSRSTIKALRLPFTKKKRFSSELGLKAFCGRNSSPLNSLFDSKDTILDFDINGNYLSSPPLAHCTSDRTAAYLPFVLPPPPPSPTKAYKEYLARQRQMYRGSMPHSPVSPSPSTCPPERSPPPITAKWLNATNTFSFSEHDMGRTPLPQPGMYQRRNPCQPGDNSGASFAAVEFDTNNIRFASSLDPFMDPLWNEPKLSPIGGSLITSGNDYLGAGLATPGYQFFRDAGPSDCQLPNIGFFVDTPPVSPKKYPKTPRLISPDDRPEGFF</sequence>
<feature type="region of interest" description="Disordered" evidence="1">
    <location>
        <begin position="381"/>
        <end position="400"/>
    </location>
</feature>
<protein>
    <submittedName>
        <fullName evidence="3">Uncharacterized protein</fullName>
    </submittedName>
</protein>
<evidence type="ECO:0000313" key="4">
    <source>
        <dbReference type="Proteomes" id="UP000567179"/>
    </source>
</evidence>
<dbReference type="Proteomes" id="UP000567179">
    <property type="component" value="Unassembled WGS sequence"/>
</dbReference>
<feature type="region of interest" description="Disordered" evidence="1">
    <location>
        <begin position="232"/>
        <end position="253"/>
    </location>
</feature>
<proteinExistence type="predicted"/>
<evidence type="ECO:0000313" key="3">
    <source>
        <dbReference type="EMBL" id="KAF5321654.1"/>
    </source>
</evidence>
<dbReference type="AlphaFoldDB" id="A0A8H5BEE3"/>
<evidence type="ECO:0000256" key="2">
    <source>
        <dbReference type="SAM" id="Phobius"/>
    </source>
</evidence>
<reference evidence="3 4" key="1">
    <citation type="journal article" date="2020" name="ISME J.">
        <title>Uncovering the hidden diversity of litter-decomposition mechanisms in mushroom-forming fungi.</title>
        <authorList>
            <person name="Floudas D."/>
            <person name="Bentzer J."/>
            <person name="Ahren D."/>
            <person name="Johansson T."/>
            <person name="Persson P."/>
            <person name="Tunlid A."/>
        </authorList>
    </citation>
    <scope>NUCLEOTIDE SEQUENCE [LARGE SCALE GENOMIC DNA]</scope>
    <source>
        <strain evidence="3 4">CBS 101986</strain>
    </source>
</reference>
<gene>
    <name evidence="3" type="ORF">D9619_001257</name>
</gene>
<dbReference type="EMBL" id="JAACJJ010000028">
    <property type="protein sequence ID" value="KAF5321654.1"/>
    <property type="molecule type" value="Genomic_DNA"/>
</dbReference>
<keyword evidence="2" id="KW-1133">Transmembrane helix</keyword>
<feature type="compositionally biased region" description="Basic and acidic residues" evidence="1">
    <location>
        <begin position="391"/>
        <end position="400"/>
    </location>
</feature>
<keyword evidence="4" id="KW-1185">Reference proteome</keyword>
<accession>A0A8H5BEE3</accession>
<feature type="compositionally biased region" description="Pro residues" evidence="1">
    <location>
        <begin position="238"/>
        <end position="253"/>
    </location>
</feature>
<dbReference type="OrthoDB" id="3065323at2759"/>
<organism evidence="3 4">
    <name type="scientific">Psilocybe cf. subviscida</name>
    <dbReference type="NCBI Taxonomy" id="2480587"/>
    <lineage>
        <taxon>Eukaryota</taxon>
        <taxon>Fungi</taxon>
        <taxon>Dikarya</taxon>
        <taxon>Basidiomycota</taxon>
        <taxon>Agaricomycotina</taxon>
        <taxon>Agaricomycetes</taxon>
        <taxon>Agaricomycetidae</taxon>
        <taxon>Agaricales</taxon>
        <taxon>Agaricineae</taxon>
        <taxon>Strophariaceae</taxon>
        <taxon>Psilocybe</taxon>
    </lineage>
</organism>
<keyword evidence="2" id="KW-0472">Membrane</keyword>
<feature type="transmembrane region" description="Helical" evidence="2">
    <location>
        <begin position="46"/>
        <end position="68"/>
    </location>
</feature>
<keyword evidence="2" id="KW-0812">Transmembrane</keyword>
<comment type="caution">
    <text evidence="3">The sequence shown here is derived from an EMBL/GenBank/DDBJ whole genome shotgun (WGS) entry which is preliminary data.</text>
</comment>
<evidence type="ECO:0000256" key="1">
    <source>
        <dbReference type="SAM" id="MobiDB-lite"/>
    </source>
</evidence>